<keyword evidence="3" id="KW-1185">Reference proteome</keyword>
<evidence type="ECO:0000256" key="1">
    <source>
        <dbReference type="SAM" id="SignalP"/>
    </source>
</evidence>
<reference evidence="2" key="2">
    <citation type="submission" date="2020-11" db="EMBL/GenBank/DDBJ databases">
        <authorList>
            <person name="McCartney M.A."/>
            <person name="Auch B."/>
            <person name="Kono T."/>
            <person name="Mallez S."/>
            <person name="Becker A."/>
            <person name="Gohl D.M."/>
            <person name="Silverstein K.A.T."/>
            <person name="Koren S."/>
            <person name="Bechman K.B."/>
            <person name="Herman A."/>
            <person name="Abrahante J.E."/>
            <person name="Garbe J."/>
        </authorList>
    </citation>
    <scope>NUCLEOTIDE SEQUENCE</scope>
    <source>
        <strain evidence="2">Duluth1</strain>
        <tissue evidence="2">Whole animal</tissue>
    </source>
</reference>
<protein>
    <recommendedName>
        <fullName evidence="4">Protein quiver</fullName>
    </recommendedName>
</protein>
<keyword evidence="1" id="KW-0732">Signal</keyword>
<dbReference type="AlphaFoldDB" id="A0A9D4K660"/>
<comment type="caution">
    <text evidence="2">The sequence shown here is derived from an EMBL/GenBank/DDBJ whole genome shotgun (WGS) entry which is preliminary data.</text>
</comment>
<dbReference type="EMBL" id="JAIWYP010000004">
    <property type="protein sequence ID" value="KAH3833812.1"/>
    <property type="molecule type" value="Genomic_DNA"/>
</dbReference>
<feature type="chain" id="PRO_5039436708" description="Protein quiver" evidence="1">
    <location>
        <begin position="18"/>
        <end position="117"/>
    </location>
</feature>
<sequence>MKLYVYIVITWLGLLNARDLSAYTCYVCTGTTPDDDCALHRSVASSWNICGSCSKIDINGVVSRNCNLFENARGDYCYSSKGVTTCSCDSDLCNVAGLSTVSVGAIAVTLAIASVML</sequence>
<dbReference type="Proteomes" id="UP000828390">
    <property type="component" value="Unassembled WGS sequence"/>
</dbReference>
<proteinExistence type="predicted"/>
<name>A0A9D4K660_DREPO</name>
<feature type="signal peptide" evidence="1">
    <location>
        <begin position="1"/>
        <end position="17"/>
    </location>
</feature>
<evidence type="ECO:0000313" key="2">
    <source>
        <dbReference type="EMBL" id="KAH3833812.1"/>
    </source>
</evidence>
<evidence type="ECO:0000313" key="3">
    <source>
        <dbReference type="Proteomes" id="UP000828390"/>
    </source>
</evidence>
<gene>
    <name evidence="2" type="ORF">DPMN_107128</name>
</gene>
<accession>A0A9D4K660</accession>
<evidence type="ECO:0008006" key="4">
    <source>
        <dbReference type="Google" id="ProtNLM"/>
    </source>
</evidence>
<reference evidence="2" key="1">
    <citation type="journal article" date="2019" name="bioRxiv">
        <title>The Genome of the Zebra Mussel, Dreissena polymorpha: A Resource for Invasive Species Research.</title>
        <authorList>
            <person name="McCartney M.A."/>
            <person name="Auch B."/>
            <person name="Kono T."/>
            <person name="Mallez S."/>
            <person name="Zhang Y."/>
            <person name="Obille A."/>
            <person name="Becker A."/>
            <person name="Abrahante J.E."/>
            <person name="Garbe J."/>
            <person name="Badalamenti J.P."/>
            <person name="Herman A."/>
            <person name="Mangelson H."/>
            <person name="Liachko I."/>
            <person name="Sullivan S."/>
            <person name="Sone E.D."/>
            <person name="Koren S."/>
            <person name="Silverstein K.A.T."/>
            <person name="Beckman K.B."/>
            <person name="Gohl D.M."/>
        </authorList>
    </citation>
    <scope>NUCLEOTIDE SEQUENCE</scope>
    <source>
        <strain evidence="2">Duluth1</strain>
        <tissue evidence="2">Whole animal</tissue>
    </source>
</reference>
<organism evidence="2 3">
    <name type="scientific">Dreissena polymorpha</name>
    <name type="common">Zebra mussel</name>
    <name type="synonym">Mytilus polymorpha</name>
    <dbReference type="NCBI Taxonomy" id="45954"/>
    <lineage>
        <taxon>Eukaryota</taxon>
        <taxon>Metazoa</taxon>
        <taxon>Spiralia</taxon>
        <taxon>Lophotrochozoa</taxon>
        <taxon>Mollusca</taxon>
        <taxon>Bivalvia</taxon>
        <taxon>Autobranchia</taxon>
        <taxon>Heteroconchia</taxon>
        <taxon>Euheterodonta</taxon>
        <taxon>Imparidentia</taxon>
        <taxon>Neoheterodontei</taxon>
        <taxon>Myida</taxon>
        <taxon>Dreissenoidea</taxon>
        <taxon>Dreissenidae</taxon>
        <taxon>Dreissena</taxon>
    </lineage>
</organism>